<dbReference type="AlphaFoldDB" id="A0A6N6MT73"/>
<reference evidence="1 2" key="1">
    <citation type="submission" date="2019-09" db="EMBL/GenBank/DDBJ databases">
        <title>YIM 132548 draft genome.</title>
        <authorList>
            <person name="Jiang L."/>
        </authorList>
    </citation>
    <scope>NUCLEOTIDE SEQUENCE [LARGE SCALE GENOMIC DNA]</scope>
    <source>
        <strain evidence="1 2">YIM 132548</strain>
    </source>
</reference>
<dbReference type="Proteomes" id="UP000441523">
    <property type="component" value="Unassembled WGS sequence"/>
</dbReference>
<dbReference type="RefSeq" id="WP_150964425.1">
    <property type="nucleotide sequence ID" value="NZ_VZZJ01000011.1"/>
</dbReference>
<comment type="caution">
    <text evidence="1">The sequence shown here is derived from an EMBL/GenBank/DDBJ whole genome shotgun (WGS) entry which is preliminary data.</text>
</comment>
<keyword evidence="2" id="KW-1185">Reference proteome</keyword>
<evidence type="ECO:0000313" key="2">
    <source>
        <dbReference type="Proteomes" id="UP000441523"/>
    </source>
</evidence>
<gene>
    <name evidence="1" type="ORF">F6X51_14730</name>
</gene>
<accession>A0A6N6MT73</accession>
<name>A0A6N6MT73_9HYPH</name>
<sequence>MTAGFEHILHWRLLTGSHPFPGPDGGTCINEAAIVAAGLPYRAIRASSDCPPCFSPPLAAYALGLNDAMPDAERPRLMAFVLRLSGSADTAETEAARTGFLARESVRRLLPPLLDRAGMPDLAARCEAAADLGAAVAAARAAAWRGGAAAEAASARRAWLRGALAACIARTATAALRAAEDARCAAEVAEGANPFLPEAWTHAVAILDEALRIGRQAPEIEVVRARDRLDAARAVARA</sequence>
<proteinExistence type="predicted"/>
<dbReference type="EMBL" id="VZZJ01000011">
    <property type="protein sequence ID" value="KAB1072850.1"/>
    <property type="molecule type" value="Genomic_DNA"/>
</dbReference>
<evidence type="ECO:0000313" key="1">
    <source>
        <dbReference type="EMBL" id="KAB1072850.1"/>
    </source>
</evidence>
<organism evidence="1 2">
    <name type="scientific">Methylobacterium planeticum</name>
    <dbReference type="NCBI Taxonomy" id="2615211"/>
    <lineage>
        <taxon>Bacteria</taxon>
        <taxon>Pseudomonadati</taxon>
        <taxon>Pseudomonadota</taxon>
        <taxon>Alphaproteobacteria</taxon>
        <taxon>Hyphomicrobiales</taxon>
        <taxon>Methylobacteriaceae</taxon>
        <taxon>Methylobacterium</taxon>
    </lineage>
</organism>
<protein>
    <submittedName>
        <fullName evidence="1">Uncharacterized protein</fullName>
    </submittedName>
</protein>